<keyword evidence="3" id="KW-0805">Transcription regulation</keyword>
<evidence type="ECO:0000256" key="7">
    <source>
        <dbReference type="SAM" id="MobiDB-lite"/>
    </source>
</evidence>
<feature type="region of interest" description="Disordered" evidence="7">
    <location>
        <begin position="732"/>
        <end position="761"/>
    </location>
</feature>
<organism evidence="9 10">
    <name type="scientific">Schizophyllum amplum</name>
    <dbReference type="NCBI Taxonomy" id="97359"/>
    <lineage>
        <taxon>Eukaryota</taxon>
        <taxon>Fungi</taxon>
        <taxon>Dikarya</taxon>
        <taxon>Basidiomycota</taxon>
        <taxon>Agaricomycotina</taxon>
        <taxon>Agaricomycetes</taxon>
        <taxon>Agaricomycetidae</taxon>
        <taxon>Agaricales</taxon>
        <taxon>Schizophyllaceae</taxon>
        <taxon>Schizophyllum</taxon>
    </lineage>
</organism>
<feature type="domain" description="Xylanolytic transcriptional activator regulatory" evidence="8">
    <location>
        <begin position="467"/>
        <end position="555"/>
    </location>
</feature>
<feature type="region of interest" description="Disordered" evidence="7">
    <location>
        <begin position="364"/>
        <end position="390"/>
    </location>
</feature>
<reference evidence="9 10" key="1">
    <citation type="journal article" date="2019" name="New Phytol.">
        <title>Comparative genomics reveals unique wood-decay strategies and fruiting body development in the Schizophyllaceae.</title>
        <authorList>
            <person name="Almasi E."/>
            <person name="Sahu N."/>
            <person name="Krizsan K."/>
            <person name="Balint B."/>
            <person name="Kovacs G.M."/>
            <person name="Kiss B."/>
            <person name="Cseklye J."/>
            <person name="Drula E."/>
            <person name="Henrissat B."/>
            <person name="Nagy I."/>
            <person name="Chovatia M."/>
            <person name="Adam C."/>
            <person name="LaButti K."/>
            <person name="Lipzen A."/>
            <person name="Riley R."/>
            <person name="Grigoriev I.V."/>
            <person name="Nagy L.G."/>
        </authorList>
    </citation>
    <scope>NUCLEOTIDE SEQUENCE [LARGE SCALE GENOMIC DNA]</scope>
    <source>
        <strain evidence="9 10">NL-1724</strain>
    </source>
</reference>
<evidence type="ECO:0000256" key="4">
    <source>
        <dbReference type="ARBA" id="ARBA00023125"/>
    </source>
</evidence>
<feature type="compositionally biased region" description="Low complexity" evidence="7">
    <location>
        <begin position="365"/>
        <end position="381"/>
    </location>
</feature>
<dbReference type="Proteomes" id="UP000320762">
    <property type="component" value="Unassembled WGS sequence"/>
</dbReference>
<gene>
    <name evidence="9" type="ORF">BD626DRAFT_487202</name>
</gene>
<dbReference type="GO" id="GO:0008270">
    <property type="term" value="F:zinc ion binding"/>
    <property type="evidence" value="ECO:0007669"/>
    <property type="project" value="InterPro"/>
</dbReference>
<evidence type="ECO:0000259" key="8">
    <source>
        <dbReference type="SMART" id="SM00906"/>
    </source>
</evidence>
<keyword evidence="6" id="KW-0539">Nucleus</keyword>
<name>A0A550CNB4_9AGAR</name>
<comment type="caution">
    <text evidence="9">The sequence shown here is derived from an EMBL/GenBank/DDBJ whole genome shotgun (WGS) entry which is preliminary data.</text>
</comment>
<evidence type="ECO:0000313" key="10">
    <source>
        <dbReference type="Proteomes" id="UP000320762"/>
    </source>
</evidence>
<dbReference type="PANTHER" id="PTHR31313">
    <property type="entry name" value="TY1 ENHANCER ACTIVATOR"/>
    <property type="match status" value="1"/>
</dbReference>
<dbReference type="STRING" id="97359.A0A550CNB4"/>
<keyword evidence="2" id="KW-0862">Zinc</keyword>
<keyword evidence="10" id="KW-1185">Reference proteome</keyword>
<dbReference type="CDD" id="cd12148">
    <property type="entry name" value="fungal_TF_MHR"/>
    <property type="match status" value="1"/>
</dbReference>
<evidence type="ECO:0000256" key="3">
    <source>
        <dbReference type="ARBA" id="ARBA00023015"/>
    </source>
</evidence>
<dbReference type="SMART" id="SM00906">
    <property type="entry name" value="Fungal_trans"/>
    <property type="match status" value="1"/>
</dbReference>
<feature type="region of interest" description="Disordered" evidence="7">
    <location>
        <begin position="141"/>
        <end position="174"/>
    </location>
</feature>
<feature type="compositionally biased region" description="Basic residues" evidence="7">
    <location>
        <begin position="21"/>
        <end position="34"/>
    </location>
</feature>
<evidence type="ECO:0000256" key="5">
    <source>
        <dbReference type="ARBA" id="ARBA00023163"/>
    </source>
</evidence>
<feature type="region of interest" description="Disordered" evidence="7">
    <location>
        <begin position="1"/>
        <end position="66"/>
    </location>
</feature>
<dbReference type="OrthoDB" id="2123952at2759"/>
<proteinExistence type="predicted"/>
<feature type="compositionally biased region" description="Low complexity" evidence="7">
    <location>
        <begin position="142"/>
        <end position="151"/>
    </location>
</feature>
<dbReference type="InterPro" id="IPR051615">
    <property type="entry name" value="Transcr_Regulatory_Elem"/>
</dbReference>
<keyword evidence="5" id="KW-0804">Transcription</keyword>
<keyword evidence="4" id="KW-0238">DNA-binding</keyword>
<evidence type="ECO:0000256" key="1">
    <source>
        <dbReference type="ARBA" id="ARBA00022723"/>
    </source>
</evidence>
<dbReference type="AlphaFoldDB" id="A0A550CNB4"/>
<dbReference type="EMBL" id="VDMD01000004">
    <property type="protein sequence ID" value="TRM66257.1"/>
    <property type="molecule type" value="Genomic_DNA"/>
</dbReference>
<feature type="compositionally biased region" description="Basic and acidic residues" evidence="7">
    <location>
        <begin position="738"/>
        <end position="757"/>
    </location>
</feature>
<dbReference type="InterPro" id="IPR007219">
    <property type="entry name" value="XnlR_reg_dom"/>
</dbReference>
<sequence length="883" mass="98701">MNFHDTDDGSEEETGQDHLNGNRKRSSRGRRSLRSPHTSKCERGPTDSQCKSCALAGTGPSYKRGPPKGYIHAIEQRWHQVESLLGALIQCRDPKVQDLVQTMRQDELAREIIDRVDMGPYGPSGRQTDGATKEDIFSSILRSNESSMGSRDSSRSRRQSRVSREIVSSSKDRGLAVVPTKEWQDRLAERLAAVSARAPYTASSSNGMPAYNSNSPFESSGVRLVQRRRVGDSPVSPAVPQPPNWNEMYTFDADVRERDGASMEPDTEGMGELSLDEHQEVRFHGKTSGLHLLRRNDRTDDRIEGGIWKLPMARVWPPTKKEMEGAFVEEEVEVNMPSYDLQDKMLDLYFTYIHPIFPPSTRYFSKSGTSSKGSPSDHSTGGSPKPESSQKVNDLLLLSVFAITARFLDEPPPVTSLGGKMWEQGCEWCNSAIKILTRTFHRSQPSTVQSLLLLGYREFGLGSMEHGWLYIGMAIRMAIDLGLNCDPGSWKIHGHMLFAPEEIQTRRQIWWTCMLADSVLGAVSSALLTCHRIGRPIMIKDGDHDTHLPEIDSDEEEQPWQPVASANVAYQPVPARFMSAFRLIVGNIVTEIYPVREPCSSNKRVHLEELENALHRCTTRPIPPPHVLILHVRYWGAILLLHRAFHVSAIINLLRERYSLQRTSPFLTAYLLASGIMHILTLTVRPSNLQASLGLRQCLTALQEMQVVWPSAARAWELLDGVKLGYEKAFSVPQGAGDRSDRKRDLDNAFGPEDQKNSDYLQREAFGTYSNARQEPSPQNGMRDLSQRIMAHMLGLDIPGIEPSTSFYPRLRMEPTGDVFGQPAQLQQMPVSGRPGGMAVPGATAAGQQFANPQMGWIQQGGTNPEVFAGYPYDYPNSNQYGM</sequence>
<evidence type="ECO:0000256" key="6">
    <source>
        <dbReference type="ARBA" id="ARBA00023242"/>
    </source>
</evidence>
<dbReference type="PANTHER" id="PTHR31313:SF78">
    <property type="entry name" value="TRANSCRIPTION FACTOR DOMAIN-CONTAINING PROTEIN"/>
    <property type="match status" value="1"/>
</dbReference>
<protein>
    <submittedName>
        <fullName evidence="9">Fungal-specific transcription factor domain-containing protein</fullName>
    </submittedName>
</protein>
<keyword evidence="1" id="KW-0479">Metal-binding</keyword>
<evidence type="ECO:0000256" key="2">
    <source>
        <dbReference type="ARBA" id="ARBA00022833"/>
    </source>
</evidence>
<dbReference type="GO" id="GO:0006351">
    <property type="term" value="P:DNA-templated transcription"/>
    <property type="evidence" value="ECO:0007669"/>
    <property type="project" value="InterPro"/>
</dbReference>
<dbReference type="GO" id="GO:0003677">
    <property type="term" value="F:DNA binding"/>
    <property type="evidence" value="ECO:0007669"/>
    <property type="project" value="UniProtKB-KW"/>
</dbReference>
<evidence type="ECO:0000313" key="9">
    <source>
        <dbReference type="EMBL" id="TRM66257.1"/>
    </source>
</evidence>
<dbReference type="Pfam" id="PF04082">
    <property type="entry name" value="Fungal_trans"/>
    <property type="match status" value="1"/>
</dbReference>
<accession>A0A550CNB4</accession>